<feature type="signal peptide" evidence="1">
    <location>
        <begin position="1"/>
        <end position="22"/>
    </location>
</feature>
<evidence type="ECO:0000313" key="3">
    <source>
        <dbReference type="Proteomes" id="UP000219338"/>
    </source>
</evidence>
<keyword evidence="1" id="KW-0732">Signal</keyword>
<reference evidence="3" key="1">
    <citation type="journal article" date="2017" name="Nat. Ecol. Evol.">
        <title>Genome expansion and lineage-specific genetic innovations in the forest pathogenic fungi Armillaria.</title>
        <authorList>
            <person name="Sipos G."/>
            <person name="Prasanna A.N."/>
            <person name="Walter M.C."/>
            <person name="O'Connor E."/>
            <person name="Balint B."/>
            <person name="Krizsan K."/>
            <person name="Kiss B."/>
            <person name="Hess J."/>
            <person name="Varga T."/>
            <person name="Slot J."/>
            <person name="Riley R."/>
            <person name="Boka B."/>
            <person name="Rigling D."/>
            <person name="Barry K."/>
            <person name="Lee J."/>
            <person name="Mihaltcheva S."/>
            <person name="LaButti K."/>
            <person name="Lipzen A."/>
            <person name="Waldron R."/>
            <person name="Moloney N.M."/>
            <person name="Sperisen C."/>
            <person name="Kredics L."/>
            <person name="Vagvoelgyi C."/>
            <person name="Patrignani A."/>
            <person name="Fitzpatrick D."/>
            <person name="Nagy I."/>
            <person name="Doyle S."/>
            <person name="Anderson J.B."/>
            <person name="Grigoriev I.V."/>
            <person name="Gueldener U."/>
            <person name="Muensterkoetter M."/>
            <person name="Nagy L.G."/>
        </authorList>
    </citation>
    <scope>NUCLEOTIDE SEQUENCE [LARGE SCALE GENOMIC DNA]</scope>
    <source>
        <strain evidence="3">C18/9</strain>
    </source>
</reference>
<dbReference type="Proteomes" id="UP000219338">
    <property type="component" value="Unassembled WGS sequence"/>
</dbReference>
<name>A0A284R689_ARMOS</name>
<dbReference type="AlphaFoldDB" id="A0A284R689"/>
<dbReference type="OrthoDB" id="2985066at2759"/>
<proteinExistence type="predicted"/>
<gene>
    <name evidence="2" type="ORF">ARMOST_07597</name>
</gene>
<accession>A0A284R689</accession>
<evidence type="ECO:0000256" key="1">
    <source>
        <dbReference type="SAM" id="SignalP"/>
    </source>
</evidence>
<evidence type="ECO:0000313" key="2">
    <source>
        <dbReference type="EMBL" id="SJL04236.1"/>
    </source>
</evidence>
<keyword evidence="3" id="KW-1185">Reference proteome</keyword>
<organism evidence="2 3">
    <name type="scientific">Armillaria ostoyae</name>
    <name type="common">Armillaria root rot fungus</name>
    <dbReference type="NCBI Taxonomy" id="47428"/>
    <lineage>
        <taxon>Eukaryota</taxon>
        <taxon>Fungi</taxon>
        <taxon>Dikarya</taxon>
        <taxon>Basidiomycota</taxon>
        <taxon>Agaricomycotina</taxon>
        <taxon>Agaricomycetes</taxon>
        <taxon>Agaricomycetidae</taxon>
        <taxon>Agaricales</taxon>
        <taxon>Marasmiineae</taxon>
        <taxon>Physalacriaceae</taxon>
        <taxon>Armillaria</taxon>
    </lineage>
</organism>
<feature type="chain" id="PRO_5012176528" evidence="1">
    <location>
        <begin position="23"/>
        <end position="83"/>
    </location>
</feature>
<dbReference type="EMBL" id="FUEG01000005">
    <property type="protein sequence ID" value="SJL04236.1"/>
    <property type="molecule type" value="Genomic_DNA"/>
</dbReference>
<protein>
    <submittedName>
        <fullName evidence="2">Uncharacterized protein</fullName>
    </submittedName>
</protein>
<sequence length="83" mass="9307">MSFLFHLQCWTLLSLLLPTVMAYIVRFENHCGSGSLSVILEDGTRVDRVNSYESSVPGIVSVFVDQGTGDQYASRLEFHAKCY</sequence>